<dbReference type="InterPro" id="IPR012545">
    <property type="entry name" value="DUF1697"/>
</dbReference>
<dbReference type="Proteomes" id="UP000646523">
    <property type="component" value="Unassembled WGS sequence"/>
</dbReference>
<dbReference type="Gene3D" id="3.30.70.1280">
    <property type="entry name" value="SP0830-like domains"/>
    <property type="match status" value="1"/>
</dbReference>
<evidence type="ECO:0008006" key="3">
    <source>
        <dbReference type="Google" id="ProtNLM"/>
    </source>
</evidence>
<gene>
    <name evidence="1" type="ORF">GCM10012289_59210</name>
</gene>
<dbReference type="EMBL" id="BMNH01000024">
    <property type="protein sequence ID" value="GGO78069.1"/>
    <property type="molecule type" value="Genomic_DNA"/>
</dbReference>
<organism evidence="1 2">
    <name type="scientific">Nonomuraea cavernae</name>
    <dbReference type="NCBI Taxonomy" id="2045107"/>
    <lineage>
        <taxon>Bacteria</taxon>
        <taxon>Bacillati</taxon>
        <taxon>Actinomycetota</taxon>
        <taxon>Actinomycetes</taxon>
        <taxon>Streptosporangiales</taxon>
        <taxon>Streptosporangiaceae</taxon>
        <taxon>Nonomuraea</taxon>
    </lineage>
</organism>
<evidence type="ECO:0000313" key="2">
    <source>
        <dbReference type="Proteomes" id="UP000646523"/>
    </source>
</evidence>
<sequence length="181" mass="19724">MDMSRQVALLRGVNVGGRNMVSMAGLRELLEGLGFEDVKTHLQSGNVVYTSGESPDKAAAEIQAALARDLGVDVPVLARTGTQLGEILKADPLGDVADDHALYLVTFLSGKPESKPIKELDPDVFKPDVFKQVGKEIYVWCPNGVRNTKLSYSFWEKKLGLTATARNWKTVTKLHELAIAS</sequence>
<proteinExistence type="predicted"/>
<keyword evidence="2" id="KW-1185">Reference proteome</keyword>
<name>A0A917Z918_9ACTN</name>
<accession>A0A917Z918</accession>
<evidence type="ECO:0000313" key="1">
    <source>
        <dbReference type="EMBL" id="GGO78069.1"/>
    </source>
</evidence>
<dbReference type="Pfam" id="PF08002">
    <property type="entry name" value="DUF1697"/>
    <property type="match status" value="1"/>
</dbReference>
<dbReference type="PIRSF" id="PIRSF008502">
    <property type="entry name" value="UCP008502"/>
    <property type="match status" value="1"/>
</dbReference>
<dbReference type="AlphaFoldDB" id="A0A917Z918"/>
<dbReference type="SUPFAM" id="SSF160379">
    <property type="entry name" value="SP0830-like"/>
    <property type="match status" value="1"/>
</dbReference>
<dbReference type="PANTHER" id="PTHR36439:SF1">
    <property type="entry name" value="DUF1697 DOMAIN-CONTAINING PROTEIN"/>
    <property type="match status" value="1"/>
</dbReference>
<reference evidence="1" key="1">
    <citation type="journal article" date="2014" name="Int. J. Syst. Evol. Microbiol.">
        <title>Complete genome sequence of Corynebacterium casei LMG S-19264T (=DSM 44701T), isolated from a smear-ripened cheese.</title>
        <authorList>
            <consortium name="US DOE Joint Genome Institute (JGI-PGF)"/>
            <person name="Walter F."/>
            <person name="Albersmeier A."/>
            <person name="Kalinowski J."/>
            <person name="Ruckert C."/>
        </authorList>
    </citation>
    <scope>NUCLEOTIDE SEQUENCE</scope>
    <source>
        <strain evidence="1">CGMCC 4.7368</strain>
    </source>
</reference>
<comment type="caution">
    <text evidence="1">The sequence shown here is derived from an EMBL/GenBank/DDBJ whole genome shotgun (WGS) entry which is preliminary data.</text>
</comment>
<protein>
    <recommendedName>
        <fullName evidence="3">DUF1697 domain-containing protein</fullName>
    </recommendedName>
</protein>
<dbReference type="PANTHER" id="PTHR36439">
    <property type="entry name" value="BLL4334 PROTEIN"/>
    <property type="match status" value="1"/>
</dbReference>
<reference evidence="1" key="2">
    <citation type="submission" date="2020-09" db="EMBL/GenBank/DDBJ databases">
        <authorList>
            <person name="Sun Q."/>
            <person name="Zhou Y."/>
        </authorList>
    </citation>
    <scope>NUCLEOTIDE SEQUENCE</scope>
    <source>
        <strain evidence="1">CGMCC 4.7368</strain>
    </source>
</reference>